<dbReference type="OrthoDB" id="9795292at2"/>
<evidence type="ECO:0000256" key="7">
    <source>
        <dbReference type="SAM" id="Phobius"/>
    </source>
</evidence>
<reference evidence="9 10" key="1">
    <citation type="journal article" date="2011" name="J. Bacteriol.">
        <title>Complete genome sequence of the polycyclic aromatic hydrocarbon-degrading bacterium Alteromonas sp. strain SN2.</title>
        <authorList>
            <person name="Jin H.M."/>
            <person name="Jeong H."/>
            <person name="Moon E.J."/>
            <person name="Math R.K."/>
            <person name="Lee K."/>
            <person name="Kim H.J."/>
            <person name="Jeon C.O."/>
            <person name="Oh T.K."/>
            <person name="Kim J.F."/>
        </authorList>
    </citation>
    <scope>NUCLEOTIDE SEQUENCE [LARGE SCALE GENOMIC DNA]</scope>
    <source>
        <strain evidence="10">JCM 17741 / KACC 18427 / KCTC 11700BP / SN2</strain>
    </source>
</reference>
<keyword evidence="6" id="KW-0175">Coiled coil</keyword>
<dbReference type="AlphaFoldDB" id="F5ZC24"/>
<dbReference type="KEGG" id="alt:ambt_03560"/>
<dbReference type="EMBL" id="CP002339">
    <property type="protein sequence ID" value="AEF02262.1"/>
    <property type="molecule type" value="Genomic_DNA"/>
</dbReference>
<keyword evidence="10" id="KW-1185">Reference proteome</keyword>
<sequence>MQDLQQTLIQFLDLVKGIWIKKRHVIIMSWLICPTGFVMVATLPDEYTSKAQVYVDTRSVLQPLLQGLAIQSDPDQEVRMMARTLLSRSNVEIIARESDLDITTETERDFEDLVTRLAIEIQLSSAGRDNIYNISYNHPNAATAQRVVQETLDLFVEGSLGNNRRDTDTAGRFLQEQIAEYEARLSESEQRLAQFKRQYNDILPMSGTYYSRLQDLNSELGLTQLSIKQTKQQVESLRSQIKRDPATDSFGVTSQEELTLKTRYDDRIKKLEEDLDTLKLRFTDLHPDVIETQQLLSSLENSRNKEIESFLANMGNDDSAPLNELTQQIKLEMSRLQSEIASLEVKETDLENKVAELESKVDLIPQIEAESTALNRDYGITKDKYEELLARRESADLSRRAEVSSEEMQFRIIEPPLVANTPSGPNRLILYTAVLFVGFGAGIGLAFVVSQLSPILTRPNQLVRVSDYPIWGTVTHLDFENIKKRNRVRLLIFALSSLAIIFIYSALVAAEIMNINIVERFF</sequence>
<proteinExistence type="predicted"/>
<dbReference type="PANTHER" id="PTHR32309">
    <property type="entry name" value="TYROSINE-PROTEIN KINASE"/>
    <property type="match status" value="1"/>
</dbReference>
<evidence type="ECO:0000256" key="3">
    <source>
        <dbReference type="ARBA" id="ARBA00022692"/>
    </source>
</evidence>
<keyword evidence="2" id="KW-1003">Cell membrane</keyword>
<gene>
    <name evidence="9" type="ordered locus">ambt_03560</name>
</gene>
<dbReference type="eggNOG" id="COG3206">
    <property type="taxonomic scope" value="Bacteria"/>
</dbReference>
<name>F5ZC24_ALTNA</name>
<keyword evidence="5 7" id="KW-0472">Membrane</keyword>
<evidence type="ECO:0000256" key="4">
    <source>
        <dbReference type="ARBA" id="ARBA00022989"/>
    </source>
</evidence>
<dbReference type="InterPro" id="IPR014345">
    <property type="entry name" value="XrtA_polysacc_chain"/>
</dbReference>
<feature type="transmembrane region" description="Helical" evidence="7">
    <location>
        <begin position="428"/>
        <end position="449"/>
    </location>
</feature>
<keyword evidence="4 7" id="KW-1133">Transmembrane helix</keyword>
<protein>
    <submittedName>
        <fullName evidence="9">Lipopolysaccharide biosynthesis</fullName>
    </submittedName>
</protein>
<dbReference type="GO" id="GO:0005886">
    <property type="term" value="C:plasma membrane"/>
    <property type="evidence" value="ECO:0007669"/>
    <property type="project" value="UniProtKB-SubCell"/>
</dbReference>
<dbReference type="RefSeq" id="WP_013783204.1">
    <property type="nucleotide sequence ID" value="NC_015554.1"/>
</dbReference>
<dbReference type="InterPro" id="IPR003856">
    <property type="entry name" value="LPS_length_determ_N"/>
</dbReference>
<comment type="subcellular location">
    <subcellularLocation>
        <location evidence="1">Cell membrane</location>
        <topology evidence="1">Multi-pass membrane protein</topology>
    </subcellularLocation>
</comment>
<evidence type="ECO:0000256" key="1">
    <source>
        <dbReference type="ARBA" id="ARBA00004651"/>
    </source>
</evidence>
<feature type="coiled-coil region" evidence="6">
    <location>
        <begin position="326"/>
        <end position="360"/>
    </location>
</feature>
<evidence type="ECO:0000256" key="5">
    <source>
        <dbReference type="ARBA" id="ARBA00023136"/>
    </source>
</evidence>
<keyword evidence="3 7" id="KW-0812">Transmembrane</keyword>
<dbReference type="Proteomes" id="UP000000683">
    <property type="component" value="Chromosome"/>
</dbReference>
<evidence type="ECO:0000259" key="8">
    <source>
        <dbReference type="Pfam" id="PF02706"/>
    </source>
</evidence>
<evidence type="ECO:0000313" key="9">
    <source>
        <dbReference type="EMBL" id="AEF02262.1"/>
    </source>
</evidence>
<dbReference type="PANTHER" id="PTHR32309:SF13">
    <property type="entry name" value="FERRIC ENTEROBACTIN TRANSPORT PROTEIN FEPE"/>
    <property type="match status" value="1"/>
</dbReference>
<dbReference type="InterPro" id="IPR050445">
    <property type="entry name" value="Bact_polysacc_biosynth/exp"/>
</dbReference>
<evidence type="ECO:0000313" key="10">
    <source>
        <dbReference type="Proteomes" id="UP000000683"/>
    </source>
</evidence>
<accession>F5ZC24</accession>
<dbReference type="GO" id="GO:0004713">
    <property type="term" value="F:protein tyrosine kinase activity"/>
    <property type="evidence" value="ECO:0007669"/>
    <property type="project" value="TreeGrafter"/>
</dbReference>
<evidence type="ECO:0000256" key="2">
    <source>
        <dbReference type="ARBA" id="ARBA00022475"/>
    </source>
</evidence>
<dbReference type="HOGENOM" id="CLU_009912_5_1_6"/>
<dbReference type="SUPFAM" id="SSF57997">
    <property type="entry name" value="Tropomyosin"/>
    <property type="match status" value="1"/>
</dbReference>
<feature type="transmembrane region" description="Helical" evidence="7">
    <location>
        <begin position="490"/>
        <end position="513"/>
    </location>
</feature>
<organism evidence="9 10">
    <name type="scientific">Alteromonas naphthalenivorans</name>
    <dbReference type="NCBI Taxonomy" id="715451"/>
    <lineage>
        <taxon>Bacteria</taxon>
        <taxon>Pseudomonadati</taxon>
        <taxon>Pseudomonadota</taxon>
        <taxon>Gammaproteobacteria</taxon>
        <taxon>Alteromonadales</taxon>
        <taxon>Alteromonadaceae</taxon>
        <taxon>Alteromonas/Salinimonas group</taxon>
        <taxon>Alteromonas</taxon>
    </lineage>
</organism>
<dbReference type="NCBIfam" id="TIGR03007">
    <property type="entry name" value="pepcterm_ChnLen"/>
    <property type="match status" value="1"/>
</dbReference>
<feature type="domain" description="Polysaccharide chain length determinant N-terminal" evidence="8">
    <location>
        <begin position="9"/>
        <end position="95"/>
    </location>
</feature>
<feature type="coiled-coil region" evidence="6">
    <location>
        <begin position="171"/>
        <end position="198"/>
    </location>
</feature>
<dbReference type="Pfam" id="PF02706">
    <property type="entry name" value="Wzz"/>
    <property type="match status" value="1"/>
</dbReference>
<evidence type="ECO:0000256" key="6">
    <source>
        <dbReference type="SAM" id="Coils"/>
    </source>
</evidence>